<gene>
    <name evidence="1" type="ORF">M9H77_08314</name>
</gene>
<proteinExistence type="predicted"/>
<accession>A0ACC0BXL5</accession>
<comment type="caution">
    <text evidence="1">The sequence shown here is derived from an EMBL/GenBank/DDBJ whole genome shotgun (WGS) entry which is preliminary data.</text>
</comment>
<protein>
    <submittedName>
        <fullName evidence="1">Uncharacterized protein</fullName>
    </submittedName>
</protein>
<keyword evidence="2" id="KW-1185">Reference proteome</keyword>
<reference evidence="2" key="1">
    <citation type="journal article" date="2023" name="Nat. Plants">
        <title>Single-cell RNA sequencing provides a high-resolution roadmap for understanding the multicellular compartmentation of specialized metabolism.</title>
        <authorList>
            <person name="Sun S."/>
            <person name="Shen X."/>
            <person name="Li Y."/>
            <person name="Li Y."/>
            <person name="Wang S."/>
            <person name="Li R."/>
            <person name="Zhang H."/>
            <person name="Shen G."/>
            <person name="Guo B."/>
            <person name="Wei J."/>
            <person name="Xu J."/>
            <person name="St-Pierre B."/>
            <person name="Chen S."/>
            <person name="Sun C."/>
        </authorList>
    </citation>
    <scope>NUCLEOTIDE SEQUENCE [LARGE SCALE GENOMIC DNA]</scope>
</reference>
<dbReference type="Proteomes" id="UP001060085">
    <property type="component" value="Linkage Group LG02"/>
</dbReference>
<evidence type="ECO:0000313" key="1">
    <source>
        <dbReference type="EMBL" id="KAI5677364.1"/>
    </source>
</evidence>
<dbReference type="EMBL" id="CM044702">
    <property type="protein sequence ID" value="KAI5677364.1"/>
    <property type="molecule type" value="Genomic_DNA"/>
</dbReference>
<name>A0ACC0BXL5_CATRO</name>
<evidence type="ECO:0000313" key="2">
    <source>
        <dbReference type="Proteomes" id="UP001060085"/>
    </source>
</evidence>
<sequence>MNLDVESKGKSIALKTEHLSCNATPYSEEEVMMLTRDLGEFLRRTGKAFKPQGRLELITGIGKAKLDEIIFARRPTRLKSGLGYTSTNPNHTAGTRDTQRDSCYTTFWRLEGVLVKDSLSRAEKRNLFKKHKPRRPPLMCDYCKMFGHRLAEHGHGKEALYVFNKLLLEGLIPDGFSILSVTCACSHVGLVEQGWRYFDTMQSDYGIELQLEHYGCLIDLLGRARRVKEAEKII</sequence>
<organism evidence="1 2">
    <name type="scientific">Catharanthus roseus</name>
    <name type="common">Madagascar periwinkle</name>
    <name type="synonym">Vinca rosea</name>
    <dbReference type="NCBI Taxonomy" id="4058"/>
    <lineage>
        <taxon>Eukaryota</taxon>
        <taxon>Viridiplantae</taxon>
        <taxon>Streptophyta</taxon>
        <taxon>Embryophyta</taxon>
        <taxon>Tracheophyta</taxon>
        <taxon>Spermatophyta</taxon>
        <taxon>Magnoliopsida</taxon>
        <taxon>eudicotyledons</taxon>
        <taxon>Gunneridae</taxon>
        <taxon>Pentapetalae</taxon>
        <taxon>asterids</taxon>
        <taxon>lamiids</taxon>
        <taxon>Gentianales</taxon>
        <taxon>Apocynaceae</taxon>
        <taxon>Rauvolfioideae</taxon>
        <taxon>Vinceae</taxon>
        <taxon>Catharanthinae</taxon>
        <taxon>Catharanthus</taxon>
    </lineage>
</organism>